<feature type="compositionally biased region" description="Basic residues" evidence="1">
    <location>
        <begin position="1"/>
        <end position="12"/>
    </location>
</feature>
<dbReference type="VEuPathDB" id="VectorBase:AQUA014753"/>
<accession>A0A182XSE0</accession>
<name>A0A182XSE0_ANOQN</name>
<dbReference type="AlphaFoldDB" id="A0A182XSE0"/>
<sequence>MANPRRRTSKRKMKDDETKLKQLKNVIENRI</sequence>
<evidence type="ECO:0000256" key="1">
    <source>
        <dbReference type="SAM" id="MobiDB-lite"/>
    </source>
</evidence>
<feature type="region of interest" description="Disordered" evidence="1">
    <location>
        <begin position="1"/>
        <end position="31"/>
    </location>
</feature>
<proteinExistence type="predicted"/>
<dbReference type="EnsemblMetazoa" id="AQUA014753-RA">
    <property type="protein sequence ID" value="AQUA014753-PA"/>
    <property type="gene ID" value="AQUA014753"/>
</dbReference>
<reference evidence="2" key="1">
    <citation type="submission" date="2020-05" db="UniProtKB">
        <authorList>
            <consortium name="EnsemblMetazoa"/>
        </authorList>
    </citation>
    <scope>IDENTIFICATION</scope>
    <source>
        <strain evidence="2">SANGQUA</strain>
    </source>
</reference>
<evidence type="ECO:0000313" key="3">
    <source>
        <dbReference type="Proteomes" id="UP000076407"/>
    </source>
</evidence>
<evidence type="ECO:0000313" key="2">
    <source>
        <dbReference type="EnsemblMetazoa" id="AQUA014753-PA"/>
    </source>
</evidence>
<protein>
    <submittedName>
        <fullName evidence="2">Uncharacterized protein</fullName>
    </submittedName>
</protein>
<dbReference type="Proteomes" id="UP000076407">
    <property type="component" value="Unassembled WGS sequence"/>
</dbReference>
<organism evidence="2 3">
    <name type="scientific">Anopheles quadriannulatus</name>
    <name type="common">Mosquito</name>
    <dbReference type="NCBI Taxonomy" id="34691"/>
    <lineage>
        <taxon>Eukaryota</taxon>
        <taxon>Metazoa</taxon>
        <taxon>Ecdysozoa</taxon>
        <taxon>Arthropoda</taxon>
        <taxon>Hexapoda</taxon>
        <taxon>Insecta</taxon>
        <taxon>Pterygota</taxon>
        <taxon>Neoptera</taxon>
        <taxon>Endopterygota</taxon>
        <taxon>Diptera</taxon>
        <taxon>Nematocera</taxon>
        <taxon>Culicoidea</taxon>
        <taxon>Culicidae</taxon>
        <taxon>Anophelinae</taxon>
        <taxon>Anopheles</taxon>
    </lineage>
</organism>
<keyword evidence="3" id="KW-1185">Reference proteome</keyword>